<dbReference type="EMBL" id="JBHUHV010000047">
    <property type="protein sequence ID" value="MFD2068155.1"/>
    <property type="molecule type" value="Genomic_DNA"/>
</dbReference>
<evidence type="ECO:0000313" key="2">
    <source>
        <dbReference type="Proteomes" id="UP001597369"/>
    </source>
</evidence>
<proteinExistence type="predicted"/>
<reference evidence="2" key="1">
    <citation type="journal article" date="2019" name="Int. J. Syst. Evol. Microbiol.">
        <title>The Global Catalogue of Microorganisms (GCM) 10K type strain sequencing project: providing services to taxonomists for standard genome sequencing and annotation.</title>
        <authorList>
            <consortium name="The Broad Institute Genomics Platform"/>
            <consortium name="The Broad Institute Genome Sequencing Center for Infectious Disease"/>
            <person name="Wu L."/>
            <person name="Ma J."/>
        </authorList>
    </citation>
    <scope>NUCLEOTIDE SEQUENCE [LARGE SCALE GENOMIC DNA]</scope>
    <source>
        <strain evidence="2">JCM 16545</strain>
    </source>
</reference>
<accession>A0ABW4X1V4</accession>
<protein>
    <submittedName>
        <fullName evidence="1">Uncharacterized protein</fullName>
    </submittedName>
</protein>
<sequence>MANILIMIKRTVKIKGNDIYISNGFFKREIELAHVFEFHVPMPAIRVFENKKLKREFNIDTLDSNPDLNGQFFHSSIRVLTNGAVMIDGIVSKDRTSYPDWKSKDYEAIRLQPFFLSSEEAENNKLVGAGLFQRGLHFSGTVTPLNVRAICICDNCKKSFTLQHFHAGFSEAQYFYSSDGKQTLYVSYEQIKDLPRQLQEAVHEEDLRLLENQLPKPTKGQGNYSYYNPLRCLHCCYAFIDFEQNKEIRHKEYYGNYFINQQLQKIGD</sequence>
<gene>
    <name evidence="1" type="ORF">ACFSKU_14775</name>
</gene>
<evidence type="ECO:0000313" key="1">
    <source>
        <dbReference type="EMBL" id="MFD2068155.1"/>
    </source>
</evidence>
<comment type="caution">
    <text evidence="1">The sequence shown here is derived from an EMBL/GenBank/DDBJ whole genome shotgun (WGS) entry which is preliminary data.</text>
</comment>
<keyword evidence="2" id="KW-1185">Reference proteome</keyword>
<organism evidence="1 2">
    <name type="scientific">Pontibacter silvestris</name>
    <dbReference type="NCBI Taxonomy" id="2305183"/>
    <lineage>
        <taxon>Bacteria</taxon>
        <taxon>Pseudomonadati</taxon>
        <taxon>Bacteroidota</taxon>
        <taxon>Cytophagia</taxon>
        <taxon>Cytophagales</taxon>
        <taxon>Hymenobacteraceae</taxon>
        <taxon>Pontibacter</taxon>
    </lineage>
</organism>
<dbReference type="Proteomes" id="UP001597369">
    <property type="component" value="Unassembled WGS sequence"/>
</dbReference>
<name>A0ABW4X1V4_9BACT</name>